<accession>A0A6J7D5W5</accession>
<dbReference type="GO" id="GO:0140359">
    <property type="term" value="F:ABC-type transporter activity"/>
    <property type="evidence" value="ECO:0007669"/>
    <property type="project" value="InterPro"/>
</dbReference>
<evidence type="ECO:0000313" key="2">
    <source>
        <dbReference type="EMBL" id="CAB4864508.1"/>
    </source>
</evidence>
<name>A0A6J7D5W5_9ZZZZ</name>
<gene>
    <name evidence="2" type="ORF">UFOPK3376_00458</name>
</gene>
<feature type="transmembrane region" description="Helical" evidence="1">
    <location>
        <begin position="20"/>
        <end position="40"/>
    </location>
</feature>
<dbReference type="Pfam" id="PF12679">
    <property type="entry name" value="ABC2_membrane_2"/>
    <property type="match status" value="1"/>
</dbReference>
<dbReference type="AlphaFoldDB" id="A0A6J7D5W5"/>
<reference evidence="2" key="1">
    <citation type="submission" date="2020-05" db="EMBL/GenBank/DDBJ databases">
        <authorList>
            <person name="Chiriac C."/>
            <person name="Salcher M."/>
            <person name="Ghai R."/>
            <person name="Kavagutti S V."/>
        </authorList>
    </citation>
    <scope>NUCLEOTIDE SEQUENCE</scope>
</reference>
<dbReference type="EMBL" id="CAFBLP010000007">
    <property type="protein sequence ID" value="CAB4864508.1"/>
    <property type="molecule type" value="Genomic_DNA"/>
</dbReference>
<dbReference type="GO" id="GO:0005886">
    <property type="term" value="C:plasma membrane"/>
    <property type="evidence" value="ECO:0007669"/>
    <property type="project" value="UniProtKB-SubCell"/>
</dbReference>
<feature type="transmembrane region" description="Helical" evidence="1">
    <location>
        <begin position="110"/>
        <end position="143"/>
    </location>
</feature>
<organism evidence="2">
    <name type="scientific">freshwater metagenome</name>
    <dbReference type="NCBI Taxonomy" id="449393"/>
    <lineage>
        <taxon>unclassified sequences</taxon>
        <taxon>metagenomes</taxon>
        <taxon>ecological metagenomes</taxon>
    </lineage>
</organism>
<feature type="transmembrane region" description="Helical" evidence="1">
    <location>
        <begin position="163"/>
        <end position="186"/>
    </location>
</feature>
<proteinExistence type="predicted"/>
<keyword evidence="1" id="KW-0812">Transmembrane</keyword>
<keyword evidence="1" id="KW-1133">Transmembrane helix</keyword>
<dbReference type="PANTHER" id="PTHR37305">
    <property type="entry name" value="INTEGRAL MEMBRANE PROTEIN-RELATED"/>
    <property type="match status" value="1"/>
</dbReference>
<protein>
    <submittedName>
        <fullName evidence="2">Unannotated protein</fullName>
    </submittedName>
</protein>
<feature type="transmembrane region" description="Helical" evidence="1">
    <location>
        <begin position="248"/>
        <end position="270"/>
    </location>
</feature>
<feature type="transmembrane region" description="Helical" evidence="1">
    <location>
        <begin position="60"/>
        <end position="89"/>
    </location>
</feature>
<evidence type="ECO:0000256" key="1">
    <source>
        <dbReference type="SAM" id="Phobius"/>
    </source>
</evidence>
<keyword evidence="1" id="KW-0472">Membrane</keyword>
<sequence>MIALIRTEFIKAARRTRTAIIALLLIGLPTLIVVAINARGDRPDRGDRGDGLFRLASQSGLLVPAAVLSATSGFLLIVIAGTFAGDAVASDSSWGNLRYLLMRPVPRGRLLVAKAFVSGVLIWAATILVTLAALVAGVILFGVHSATVPGIGGVAGGFELSTGALLLRVVVATAYVAFGFSALLAIGTLFSTLTDTAASAIGATVGVYIVSEILDSISQLGVARYAFPTHYLGAWETMFTQNTYSADMVAGIVVQFAYFVVFGTAAVLWFQRKDIRS</sequence>
<dbReference type="PANTHER" id="PTHR37305:SF1">
    <property type="entry name" value="MEMBRANE PROTEIN"/>
    <property type="match status" value="1"/>
</dbReference>